<protein>
    <submittedName>
        <fullName evidence="1">Uncharacterized protein</fullName>
    </submittedName>
</protein>
<name>A0A5J4WSW4_9EUKA</name>
<gene>
    <name evidence="1" type="ORF">EZS28_006569</name>
</gene>
<accession>A0A5J4WSW4</accession>
<proteinExistence type="predicted"/>
<evidence type="ECO:0000313" key="2">
    <source>
        <dbReference type="Proteomes" id="UP000324800"/>
    </source>
</evidence>
<reference evidence="1 2" key="1">
    <citation type="submission" date="2019-03" db="EMBL/GenBank/DDBJ databases">
        <title>Single cell metagenomics reveals metabolic interactions within the superorganism composed of flagellate Streblomastix strix and complex community of Bacteroidetes bacteria on its surface.</title>
        <authorList>
            <person name="Treitli S.C."/>
            <person name="Kolisko M."/>
            <person name="Husnik F."/>
            <person name="Keeling P."/>
            <person name="Hampl V."/>
        </authorList>
    </citation>
    <scope>NUCLEOTIDE SEQUENCE [LARGE SCALE GENOMIC DNA]</scope>
    <source>
        <strain evidence="1">ST1C</strain>
    </source>
</reference>
<comment type="caution">
    <text evidence="1">The sequence shown here is derived from an EMBL/GenBank/DDBJ whole genome shotgun (WGS) entry which is preliminary data.</text>
</comment>
<dbReference type="Proteomes" id="UP000324800">
    <property type="component" value="Unassembled WGS sequence"/>
</dbReference>
<organism evidence="1 2">
    <name type="scientific">Streblomastix strix</name>
    <dbReference type="NCBI Taxonomy" id="222440"/>
    <lineage>
        <taxon>Eukaryota</taxon>
        <taxon>Metamonada</taxon>
        <taxon>Preaxostyla</taxon>
        <taxon>Oxymonadida</taxon>
        <taxon>Streblomastigidae</taxon>
        <taxon>Streblomastix</taxon>
    </lineage>
</organism>
<dbReference type="AlphaFoldDB" id="A0A5J4WSW4"/>
<dbReference type="EMBL" id="SNRW01001076">
    <property type="protein sequence ID" value="KAA6397903.1"/>
    <property type="molecule type" value="Genomic_DNA"/>
</dbReference>
<sequence length="226" mass="26667">MNFEEHLAKLNQQYSLPGAQSFAQPQNSIKPPKPSIDRNVQSTRNIDFFQPLAYAEQFDQEDIDVNLNEMHSEIMFAAFVETIDISRKSHTDQSHVAFADDWSRQKKEILASFGQQGNQWVPPDMKMNNIEQNKVVIQLDQPIKKDEDMKERLQNEILAKFYEVAHEYCMIRKDHYEGLEQYRNWGRIRNQKILEINMNGHLNLRKELWMEFLFGQLCIIVFDVGS</sequence>
<evidence type="ECO:0000313" key="1">
    <source>
        <dbReference type="EMBL" id="KAA6397903.1"/>
    </source>
</evidence>